<gene>
    <name evidence="1" type="ORF">E5676_scaffold220G00320</name>
</gene>
<name>A0A5D3BCS6_CUCMM</name>
<protein>
    <submittedName>
        <fullName evidence="1">CACTA en-spm transposon protein</fullName>
    </submittedName>
</protein>
<dbReference type="EMBL" id="SSTD01019167">
    <property type="protein sequence ID" value="TYJ96927.1"/>
    <property type="molecule type" value="Genomic_DNA"/>
</dbReference>
<evidence type="ECO:0000313" key="2">
    <source>
        <dbReference type="Proteomes" id="UP000321947"/>
    </source>
</evidence>
<accession>A0A5D3BCS6</accession>
<evidence type="ECO:0000313" key="1">
    <source>
        <dbReference type="EMBL" id="TYJ96927.1"/>
    </source>
</evidence>
<dbReference type="AlphaFoldDB" id="A0A5D3BCS6"/>
<proteinExistence type="predicted"/>
<sequence>MGHAEMDDVENEQLNVLEIVIGHQVDEHIEDDTLLDETNAIFLEFVEDLDNLTEGSSSTYDNSSESNGVCVQKTFSIRCLKWANVGREYIKVVKGDLQVAEDAHNQMLELKSQPIPKSSQPLSRDEICETVLGRRSSYSKGLSWGPKPKVCKTTSASSATTSTQSMIELQLRVELDKAKRGIEEQTRKQDMLASRGSLSDSMCTIWGMGLCWPLSQLLLRSGRIVRPTELYYLDRDY</sequence>
<organism evidence="1 2">
    <name type="scientific">Cucumis melo var. makuwa</name>
    <name type="common">Oriental melon</name>
    <dbReference type="NCBI Taxonomy" id="1194695"/>
    <lineage>
        <taxon>Eukaryota</taxon>
        <taxon>Viridiplantae</taxon>
        <taxon>Streptophyta</taxon>
        <taxon>Embryophyta</taxon>
        <taxon>Tracheophyta</taxon>
        <taxon>Spermatophyta</taxon>
        <taxon>Magnoliopsida</taxon>
        <taxon>eudicotyledons</taxon>
        <taxon>Gunneridae</taxon>
        <taxon>Pentapetalae</taxon>
        <taxon>rosids</taxon>
        <taxon>fabids</taxon>
        <taxon>Cucurbitales</taxon>
        <taxon>Cucurbitaceae</taxon>
        <taxon>Benincaseae</taxon>
        <taxon>Cucumis</taxon>
    </lineage>
</organism>
<dbReference type="Proteomes" id="UP000321947">
    <property type="component" value="Unassembled WGS sequence"/>
</dbReference>
<reference evidence="1 2" key="1">
    <citation type="submission" date="2019-08" db="EMBL/GenBank/DDBJ databases">
        <title>Draft genome sequences of two oriental melons (Cucumis melo L. var makuwa).</title>
        <authorList>
            <person name="Kwon S.-Y."/>
        </authorList>
    </citation>
    <scope>NUCLEOTIDE SEQUENCE [LARGE SCALE GENOMIC DNA]</scope>
    <source>
        <strain evidence="2">cv. Chang Bougi</strain>
        <tissue evidence="1">Leaf</tissue>
    </source>
</reference>
<comment type="caution">
    <text evidence="1">The sequence shown here is derived from an EMBL/GenBank/DDBJ whole genome shotgun (WGS) entry which is preliminary data.</text>
</comment>